<dbReference type="GO" id="GO:0042651">
    <property type="term" value="C:thylakoid membrane"/>
    <property type="evidence" value="ECO:0007669"/>
    <property type="project" value="InterPro"/>
</dbReference>
<dbReference type="InterPro" id="IPR053747">
    <property type="entry name" value="Fluoresc_Recovery_Reg"/>
</dbReference>
<dbReference type="AlphaFoldDB" id="A0A0A0D309"/>
<dbReference type="InterPro" id="IPR041601">
    <property type="entry name" value="FRP"/>
</dbReference>
<dbReference type="RefSeq" id="WP_034843605.1">
    <property type="nucleotide sequence ID" value="NZ_JANX01000327.1"/>
</dbReference>
<dbReference type="OrthoDB" id="8239247at2"/>
<comment type="caution">
    <text evidence="1">The sequence shown here is derived from an EMBL/GenBank/DDBJ whole genome shotgun (WGS) entry which is preliminary data.</text>
</comment>
<accession>A0A0A0D309</accession>
<evidence type="ECO:0008006" key="3">
    <source>
        <dbReference type="Google" id="ProtNLM"/>
    </source>
</evidence>
<reference evidence="1 2" key="1">
    <citation type="submission" date="2014-01" db="EMBL/GenBank/DDBJ databases">
        <title>Genome sequence determination for a cystic fibrosis isolate, Inquilinus limosus.</title>
        <authorList>
            <person name="Pino M."/>
            <person name="Di Conza J."/>
            <person name="Gutkind G."/>
        </authorList>
    </citation>
    <scope>NUCLEOTIDE SEQUENCE [LARGE SCALE GENOMIC DNA]</scope>
    <source>
        <strain evidence="1 2">MP06</strain>
    </source>
</reference>
<dbReference type="Proteomes" id="UP000029995">
    <property type="component" value="Unassembled WGS sequence"/>
</dbReference>
<gene>
    <name evidence="1" type="ORF">P409_21750</name>
</gene>
<organism evidence="1 2">
    <name type="scientific">Inquilinus limosus MP06</name>
    <dbReference type="NCBI Taxonomy" id="1398085"/>
    <lineage>
        <taxon>Bacteria</taxon>
        <taxon>Pseudomonadati</taxon>
        <taxon>Pseudomonadota</taxon>
        <taxon>Alphaproteobacteria</taxon>
        <taxon>Rhodospirillales</taxon>
        <taxon>Rhodospirillaceae</taxon>
        <taxon>Inquilinus</taxon>
    </lineage>
</organism>
<name>A0A0A0D309_9PROT</name>
<sequence>MPDRKWSPSEKKIARRAYDAALGVALARILAEFKAKAAQAATPSEMWDLEDYLRRQRRHIDTLFDYRYSQLTFVFAAAIREGYMDESSLAGLSEEKLEPIRRLLRSWMEE</sequence>
<evidence type="ECO:0000313" key="1">
    <source>
        <dbReference type="EMBL" id="KGM32380.1"/>
    </source>
</evidence>
<dbReference type="Pfam" id="PF18032">
    <property type="entry name" value="FRP"/>
    <property type="match status" value="1"/>
</dbReference>
<dbReference type="Gene3D" id="6.10.140.1840">
    <property type="match status" value="1"/>
</dbReference>
<proteinExistence type="predicted"/>
<dbReference type="EMBL" id="JANX01000327">
    <property type="protein sequence ID" value="KGM32380.1"/>
    <property type="molecule type" value="Genomic_DNA"/>
</dbReference>
<protein>
    <recommendedName>
        <fullName evidence="3">Fluorescence recovery protein (RFP)</fullName>
    </recommendedName>
</protein>
<evidence type="ECO:0000313" key="2">
    <source>
        <dbReference type="Proteomes" id="UP000029995"/>
    </source>
</evidence>